<reference evidence="2 3" key="1">
    <citation type="submission" date="2016-08" db="EMBL/GenBank/DDBJ databases">
        <authorList>
            <person name="Seilhamer J.J."/>
        </authorList>
    </citation>
    <scope>NUCLEOTIDE SEQUENCE [LARGE SCALE GENOMIC DNA]</scope>
    <source>
        <strain evidence="2 3">KH-21-114</strain>
    </source>
</reference>
<comment type="caution">
    <text evidence="2">The sequence shown here is derived from an EMBL/GenBank/DDBJ whole genome shotgun (WGS) entry which is preliminary data.</text>
</comment>
<dbReference type="Pfam" id="PF08896">
    <property type="entry name" value="DUF1842"/>
    <property type="match status" value="1"/>
</dbReference>
<dbReference type="RefSeq" id="WP_103447190.1">
    <property type="nucleotide sequence ID" value="NZ_MINH01000019.1"/>
</dbReference>
<accession>A0A2S3X4B1</accession>
<dbReference type="AlphaFoldDB" id="A0A2S3X4B1"/>
<reference evidence="2 3" key="2">
    <citation type="submission" date="2018-03" db="EMBL/GenBank/DDBJ databases">
        <title>Draft genome of Pseudomonas putida strain KH-21-114.</title>
        <authorList>
            <person name="Yoshizawa S."/>
            <person name="Khan N.H."/>
            <person name="Nishimura M."/>
            <person name="Chiura H.X."/>
            <person name="Ogura Y."/>
            <person name="Hayashi T."/>
            <person name="Kogure K."/>
        </authorList>
    </citation>
    <scope>NUCLEOTIDE SEQUENCE [LARGE SCALE GENOMIC DNA]</scope>
    <source>
        <strain evidence="2 3">KH-21-114</strain>
    </source>
</reference>
<sequence length="193" mass="20698">MSDSLLAPSVGLFPVSYQIGNNAAGAPRLQLDLLVYTPDRSLNGAAQITQAINPPLDLHLDVWGSYTYLTVQPPSEGRILITAQGNQGGPHANSPVQFKFRALLDPSWQHGVADYEYYNGQRWVNVDNVPVTLEGQRIQQLANVDLHSELHNATLEAAIANGDLAHLKQLATGGLDQALAATKSPATKAAKKA</sequence>
<feature type="domain" description="DUF1842" evidence="1">
    <location>
        <begin position="10"/>
        <end position="123"/>
    </location>
</feature>
<protein>
    <recommendedName>
        <fullName evidence="1">DUF1842 domain-containing protein</fullName>
    </recommendedName>
</protein>
<proteinExistence type="predicted"/>
<dbReference type="InterPro" id="IPR014992">
    <property type="entry name" value="DUF1842"/>
</dbReference>
<evidence type="ECO:0000313" key="3">
    <source>
        <dbReference type="Proteomes" id="UP000237230"/>
    </source>
</evidence>
<dbReference type="Proteomes" id="UP000237230">
    <property type="component" value="Unassembled WGS sequence"/>
</dbReference>
<name>A0A2S3X4B1_PSEPU</name>
<gene>
    <name evidence="2" type="ORF">BGP84_12015</name>
</gene>
<evidence type="ECO:0000259" key="1">
    <source>
        <dbReference type="Pfam" id="PF08896"/>
    </source>
</evidence>
<organism evidence="2 3">
    <name type="scientific">Pseudomonas putida</name>
    <name type="common">Arthrobacter siderocapsulatus</name>
    <dbReference type="NCBI Taxonomy" id="303"/>
    <lineage>
        <taxon>Bacteria</taxon>
        <taxon>Pseudomonadati</taxon>
        <taxon>Pseudomonadota</taxon>
        <taxon>Gammaproteobacteria</taxon>
        <taxon>Pseudomonadales</taxon>
        <taxon>Pseudomonadaceae</taxon>
        <taxon>Pseudomonas</taxon>
    </lineage>
</organism>
<dbReference type="EMBL" id="MINH01000019">
    <property type="protein sequence ID" value="POG10414.1"/>
    <property type="molecule type" value="Genomic_DNA"/>
</dbReference>
<evidence type="ECO:0000313" key="2">
    <source>
        <dbReference type="EMBL" id="POG10414.1"/>
    </source>
</evidence>
<dbReference type="OrthoDB" id="1491780at2"/>